<gene>
    <name evidence="2" type="ORF">GCM10022378_11200</name>
</gene>
<reference evidence="3" key="1">
    <citation type="journal article" date="2019" name="Int. J. Syst. Evol. Microbiol.">
        <title>The Global Catalogue of Microorganisms (GCM) 10K type strain sequencing project: providing services to taxonomists for standard genome sequencing and annotation.</title>
        <authorList>
            <consortium name="The Broad Institute Genomics Platform"/>
            <consortium name="The Broad Institute Genome Sequencing Center for Infectious Disease"/>
            <person name="Wu L."/>
            <person name="Ma J."/>
        </authorList>
    </citation>
    <scope>NUCLEOTIDE SEQUENCE [LARGE SCALE GENOMIC DNA]</scope>
    <source>
        <strain evidence="3">JCM 16981</strain>
    </source>
</reference>
<comment type="caution">
    <text evidence="2">The sequence shown here is derived from an EMBL/GenBank/DDBJ whole genome shotgun (WGS) entry which is preliminary data.</text>
</comment>
<evidence type="ECO:0000313" key="2">
    <source>
        <dbReference type="EMBL" id="GAA3722916.1"/>
    </source>
</evidence>
<name>A0ABP7EQJ8_9STAP</name>
<organism evidence="2 3">
    <name type="scientific">Salinicoccus jeotgali</name>
    <dbReference type="NCBI Taxonomy" id="381634"/>
    <lineage>
        <taxon>Bacteria</taxon>
        <taxon>Bacillati</taxon>
        <taxon>Bacillota</taxon>
        <taxon>Bacilli</taxon>
        <taxon>Bacillales</taxon>
        <taxon>Staphylococcaceae</taxon>
        <taxon>Salinicoccus</taxon>
    </lineage>
</organism>
<dbReference type="RefSeq" id="WP_344702264.1">
    <property type="nucleotide sequence ID" value="NZ_BAABCK010000021.1"/>
</dbReference>
<keyword evidence="3" id="KW-1185">Reference proteome</keyword>
<proteinExistence type="predicted"/>
<dbReference type="Proteomes" id="UP001500920">
    <property type="component" value="Unassembled WGS sequence"/>
</dbReference>
<dbReference type="EMBL" id="BAABCK010000021">
    <property type="protein sequence ID" value="GAA3722916.1"/>
    <property type="molecule type" value="Genomic_DNA"/>
</dbReference>
<evidence type="ECO:0000256" key="1">
    <source>
        <dbReference type="SAM" id="Coils"/>
    </source>
</evidence>
<evidence type="ECO:0008006" key="4">
    <source>
        <dbReference type="Google" id="ProtNLM"/>
    </source>
</evidence>
<evidence type="ECO:0000313" key="3">
    <source>
        <dbReference type="Proteomes" id="UP001500920"/>
    </source>
</evidence>
<accession>A0ABP7EQJ8</accession>
<feature type="coiled-coil region" evidence="1">
    <location>
        <begin position="124"/>
        <end position="229"/>
    </location>
</feature>
<keyword evidence="1" id="KW-0175">Coiled coil</keyword>
<protein>
    <recommendedName>
        <fullName evidence="4">DUF3102 domain-containing protein</fullName>
    </recommendedName>
</protein>
<sequence>MNEIQTNNFDYSVLDSSTAEYLKDRENSMSKTLENAAEKLGEDLTKAKEKLSKKGYGCFEDWYTSLGLKTTSVYRYINRYEFVSSKLEDSKMLETFQELTPSLQNEMSKPSANPEVNQKVFDGDIKTHKEYRELEKQLKQQEEALKQRDSVIQSTQRENEILQSKVDEAENKEPEIKTVYKEKVPKYIEQQMSDKERELLDSKRSIAQLESELRKAKENQEKMQRVEEVDEETQIGSRRFQAESNVLFLKENINDFLEENSVNAFREGAIATSSQRTKDNLLQGVEELEAFCRAMRTALNNRITVN</sequence>